<feature type="domain" description="Alanyl-transfer RNA synthetases family profile" evidence="12">
    <location>
        <begin position="3"/>
        <end position="709"/>
    </location>
</feature>
<dbReference type="FunFam" id="3.30.980.10:FF:000004">
    <property type="entry name" value="Alanine--tRNA ligase, cytoplasmic"/>
    <property type="match status" value="1"/>
</dbReference>
<dbReference type="InterPro" id="IPR012947">
    <property type="entry name" value="tRNA_SAD"/>
</dbReference>
<evidence type="ECO:0000256" key="1">
    <source>
        <dbReference type="ARBA" id="ARBA00008226"/>
    </source>
</evidence>
<comment type="subunit">
    <text evidence="11">Homotetramer.</text>
</comment>
<dbReference type="InterPro" id="IPR023033">
    <property type="entry name" value="Ala_tRNA_ligase_euk/bac"/>
</dbReference>
<name>A0A4D6YBU3_9GAMM</name>
<dbReference type="EMBL" id="CP034852">
    <property type="protein sequence ID" value="QCI26839.1"/>
    <property type="molecule type" value="Genomic_DNA"/>
</dbReference>
<dbReference type="Gene3D" id="3.10.310.40">
    <property type="match status" value="1"/>
</dbReference>
<dbReference type="SUPFAM" id="SSF55186">
    <property type="entry name" value="ThrRS/AlaRS common domain"/>
    <property type="match status" value="1"/>
</dbReference>
<dbReference type="SUPFAM" id="SSF101353">
    <property type="entry name" value="Putative anticodon-binding domain of alanyl-tRNA synthetase (AlaRS)"/>
    <property type="match status" value="1"/>
</dbReference>
<dbReference type="InterPro" id="IPR018163">
    <property type="entry name" value="Thr/Ala-tRNA-synth_IIc_edit"/>
</dbReference>
<dbReference type="InterPro" id="IPR018162">
    <property type="entry name" value="Ala-tRNA-ligase_IIc_anticod-bd"/>
</dbReference>
<keyword evidence="2 11" id="KW-0820">tRNA-binding</keyword>
<comment type="cofactor">
    <cofactor evidence="11">
        <name>Zn(2+)</name>
        <dbReference type="ChEBI" id="CHEBI:29105"/>
    </cofactor>
    <text evidence="11">Binds 1 zinc ion per subunit.</text>
</comment>
<evidence type="ECO:0000313" key="14">
    <source>
        <dbReference type="Proteomes" id="UP000298782"/>
    </source>
</evidence>
<evidence type="ECO:0000313" key="13">
    <source>
        <dbReference type="EMBL" id="QCI26839.1"/>
    </source>
</evidence>
<sequence>MFLKIHEIRTMFLDFFKQKKHQILPGSSIVPKNDNSLLFVNAGMNQFKNVFLGNETSMFKRIATTQNCLRTGGKHNDLENVGYTNYHHTFFEMLGNFSFNDYCKEQAIIYAWEFITSIKWLNLNPEKIWISVHAADKKSYEIWKKILPKSKNQIFIFGNKKKIQENDENFWQMGKIGPCGFCTEIFYQYTDYNKNYENIIHFIQKSCVEIWNIVFMEFYQSLKNSFIPLSVHSIDTGMGLERIGAVLQNVKSSYDTDIFQKIIQKIIDIIHIKEKKNTTSIKIIADHIRAAVFILASEILPSNEGRGYILRKIIRRAILHGHKIGANGLFFYKLVSIVIHVMKNNNILLIEQENKIKKIIYQEETKFLETLDIGIKILNKELKKIKNNTLNGAVIFQLYDTFGFPKELTKEICKEKNIKCDFQVFQKKMKIQQEKSKKNKKFFVKNSENLPLNIYSTFQGYNQLIIKSTIIHINIEGKQKKIIKIGDKASIILNETTFFGESAGQIGDSGTIYNKHGIFEVCESKKISSCIIHIGKIIKGYLQINDVVTTEVNKKNRKQIQANHTATHLLHSALKSLIDNSIQQKGSFINHNYLRFDFSYYKKIQLKDIFKIEKLVNYYIQKNIVVTNFITTLQEAKKMNILSFFEEKYGNKVRVLSIGNISQELCSGTHVKKTGDIGYFKIILGKKIASEIFRIEAITKNQAVKYNQKQENLLYSIKKVLLTNDENIIKNIKSILNKNAILEKKLKQFELIQQKKLKEKIINKIITTSTINLLIQHFKEKNHSIIKTMINDIRNCTKQLIIIFTNCTKNKISIIVSVSNDYIQKEHAYQIFQKIIINTNIKGGGNNCTASGGGKNIQDIEKVILNIHKWKKMKNKS</sequence>
<keyword evidence="4 11" id="KW-0479">Metal-binding</keyword>
<evidence type="ECO:0000256" key="4">
    <source>
        <dbReference type="ARBA" id="ARBA00022723"/>
    </source>
</evidence>
<dbReference type="InterPro" id="IPR002318">
    <property type="entry name" value="Ala-tRNA-lgiase_IIc"/>
</dbReference>
<dbReference type="InterPro" id="IPR045864">
    <property type="entry name" value="aa-tRNA-synth_II/BPL/LPL"/>
</dbReference>
<dbReference type="GO" id="GO:0005829">
    <property type="term" value="C:cytosol"/>
    <property type="evidence" value="ECO:0007669"/>
    <property type="project" value="TreeGrafter"/>
</dbReference>
<evidence type="ECO:0000256" key="9">
    <source>
        <dbReference type="ARBA" id="ARBA00022917"/>
    </source>
</evidence>
<dbReference type="RefSeq" id="WP_158353573.1">
    <property type="nucleotide sequence ID" value="NZ_CP034852.1"/>
</dbReference>
<reference evidence="13 14" key="2">
    <citation type="submission" date="2019-05" db="EMBL/GenBank/DDBJ databases">
        <title>Genome evolution of the obligate endosymbiont Buchnera aphidicola.</title>
        <authorList>
            <person name="Moran N.A."/>
        </authorList>
    </citation>
    <scope>NUCLEOTIDE SEQUENCE [LARGE SCALE GENOMIC DNA]</scope>
    <source>
        <strain evidence="13 14">Tca</strain>
    </source>
</reference>
<dbReference type="SMART" id="SM00863">
    <property type="entry name" value="tRNA_SAD"/>
    <property type="match status" value="1"/>
</dbReference>
<dbReference type="Pfam" id="PF07973">
    <property type="entry name" value="tRNA_SAD"/>
    <property type="match status" value="1"/>
</dbReference>
<dbReference type="GO" id="GO:0004813">
    <property type="term" value="F:alanine-tRNA ligase activity"/>
    <property type="evidence" value="ECO:0007669"/>
    <property type="project" value="UniProtKB-UniRule"/>
</dbReference>
<dbReference type="InterPro" id="IPR050058">
    <property type="entry name" value="Ala-tRNA_ligase"/>
</dbReference>
<dbReference type="CDD" id="cd00673">
    <property type="entry name" value="AlaRS_core"/>
    <property type="match status" value="1"/>
</dbReference>
<dbReference type="PANTHER" id="PTHR11777:SF9">
    <property type="entry name" value="ALANINE--TRNA LIGASE, CYTOPLASMIC"/>
    <property type="match status" value="1"/>
</dbReference>
<evidence type="ECO:0000256" key="3">
    <source>
        <dbReference type="ARBA" id="ARBA00022598"/>
    </source>
</evidence>
<dbReference type="GO" id="GO:0002161">
    <property type="term" value="F:aminoacyl-tRNA deacylase activity"/>
    <property type="evidence" value="ECO:0007669"/>
    <property type="project" value="TreeGrafter"/>
</dbReference>
<comment type="domain">
    <text evidence="11">Consists of three domains; the N-terminal catalytic domain, the editing domain and the C-terminal C-Ala domain. The editing domain removes incorrectly charged amino acids, while the C-Ala domain, along with tRNA(Ala), serves as a bridge to cooperatively bring together the editing and aminoacylation centers thus stimulating deacylation of misacylated tRNAs.</text>
</comment>
<reference evidence="13 14" key="1">
    <citation type="submission" date="2018-12" db="EMBL/GenBank/DDBJ databases">
        <authorList>
            <person name="Chong R.A."/>
        </authorList>
    </citation>
    <scope>NUCLEOTIDE SEQUENCE [LARGE SCALE GENOMIC DNA]</scope>
    <source>
        <strain evidence="13 14">Tca</strain>
    </source>
</reference>
<dbReference type="Gene3D" id="3.30.54.20">
    <property type="match status" value="1"/>
</dbReference>
<keyword evidence="6 11" id="KW-0862">Zinc</keyword>
<gene>
    <name evidence="11 13" type="primary">alaS</name>
    <name evidence="13" type="ORF">D9V80_01560</name>
</gene>
<keyword evidence="7 11" id="KW-0067">ATP-binding</keyword>
<dbReference type="HAMAP" id="MF_00036_B">
    <property type="entry name" value="Ala_tRNA_synth_B"/>
    <property type="match status" value="1"/>
</dbReference>
<evidence type="ECO:0000256" key="7">
    <source>
        <dbReference type="ARBA" id="ARBA00022840"/>
    </source>
</evidence>
<dbReference type="Gene3D" id="2.40.30.130">
    <property type="match status" value="1"/>
</dbReference>
<keyword evidence="14" id="KW-1185">Reference proteome</keyword>
<comment type="similarity">
    <text evidence="1 11">Belongs to the class-II aminoacyl-tRNA synthetase family.</text>
</comment>
<dbReference type="Proteomes" id="UP000298782">
    <property type="component" value="Chromosome"/>
</dbReference>
<organism evidence="13 14">
    <name type="scientific">Buchnera aphidicola</name>
    <name type="common">Thelaxes californica</name>
    <dbReference type="NCBI Taxonomy" id="1315998"/>
    <lineage>
        <taxon>Bacteria</taxon>
        <taxon>Pseudomonadati</taxon>
        <taxon>Pseudomonadota</taxon>
        <taxon>Gammaproteobacteria</taxon>
        <taxon>Enterobacterales</taxon>
        <taxon>Erwiniaceae</taxon>
        <taxon>Buchnera</taxon>
    </lineage>
</organism>
<dbReference type="OrthoDB" id="9803884at2"/>
<feature type="binding site" evidence="11">
    <location>
        <position position="564"/>
    </location>
    <ligand>
        <name>Zn(2+)</name>
        <dbReference type="ChEBI" id="CHEBI:29105"/>
    </ligand>
</feature>
<dbReference type="SUPFAM" id="SSF50447">
    <property type="entry name" value="Translation proteins"/>
    <property type="match status" value="1"/>
</dbReference>
<dbReference type="AlphaFoldDB" id="A0A4D6YBU3"/>
<proteinExistence type="inferred from homology"/>
<comment type="function">
    <text evidence="11">Catalyzes the attachment of alanine to tRNA(Ala) in a two-step reaction: alanine is first activated by ATP to form Ala-AMP and then transferred to the acceptor end of tRNA(Ala). Also edits incorrectly charged Ser-tRNA(Ala) and Gly-tRNA(Ala) via its editing domain.</text>
</comment>
<dbReference type="PANTHER" id="PTHR11777">
    <property type="entry name" value="ALANYL-TRNA SYNTHETASE"/>
    <property type="match status" value="1"/>
</dbReference>
<dbReference type="GO" id="GO:0000049">
    <property type="term" value="F:tRNA binding"/>
    <property type="evidence" value="ECO:0007669"/>
    <property type="project" value="UniProtKB-KW"/>
</dbReference>
<protein>
    <recommendedName>
        <fullName evidence="11">Alanine--tRNA ligase</fullName>
        <ecNumber evidence="11">6.1.1.7</ecNumber>
    </recommendedName>
    <alternativeName>
        <fullName evidence="11">Alanyl-tRNA synthetase</fullName>
        <shortName evidence="11">AlaRS</shortName>
    </alternativeName>
</protein>
<dbReference type="EC" id="6.1.1.7" evidence="11"/>
<keyword evidence="8 11" id="KW-0694">RNA-binding</keyword>
<comment type="subcellular location">
    <subcellularLocation>
        <location evidence="11">Cytoplasm</location>
    </subcellularLocation>
</comment>
<evidence type="ECO:0000256" key="8">
    <source>
        <dbReference type="ARBA" id="ARBA00022884"/>
    </source>
</evidence>
<keyword evidence="9 11" id="KW-0648">Protein biosynthesis</keyword>
<evidence type="ECO:0000256" key="6">
    <source>
        <dbReference type="ARBA" id="ARBA00022833"/>
    </source>
</evidence>
<dbReference type="PROSITE" id="PS50860">
    <property type="entry name" value="AA_TRNA_LIGASE_II_ALA"/>
    <property type="match status" value="1"/>
</dbReference>
<dbReference type="SUPFAM" id="SSF55681">
    <property type="entry name" value="Class II aaRS and biotin synthetases"/>
    <property type="match status" value="1"/>
</dbReference>
<keyword evidence="11" id="KW-0963">Cytoplasm</keyword>
<dbReference type="Pfam" id="PF01411">
    <property type="entry name" value="tRNA-synt_2c"/>
    <property type="match status" value="1"/>
</dbReference>
<keyword evidence="5 11" id="KW-0547">Nucleotide-binding</keyword>
<keyword evidence="10 11" id="KW-0030">Aminoacyl-tRNA synthetase</keyword>
<dbReference type="Gene3D" id="3.30.930.10">
    <property type="entry name" value="Bira Bifunctional Protein, Domain 2"/>
    <property type="match status" value="1"/>
</dbReference>
<dbReference type="GO" id="GO:0005524">
    <property type="term" value="F:ATP binding"/>
    <property type="evidence" value="ECO:0007669"/>
    <property type="project" value="UniProtKB-UniRule"/>
</dbReference>
<dbReference type="InterPro" id="IPR018165">
    <property type="entry name" value="Ala-tRNA-synth_IIc_core"/>
</dbReference>
<evidence type="ECO:0000256" key="10">
    <source>
        <dbReference type="ARBA" id="ARBA00023146"/>
    </source>
</evidence>
<evidence type="ECO:0000259" key="12">
    <source>
        <dbReference type="PROSITE" id="PS50860"/>
    </source>
</evidence>
<feature type="binding site" evidence="11">
    <location>
        <position position="568"/>
    </location>
    <ligand>
        <name>Zn(2+)</name>
        <dbReference type="ChEBI" id="CHEBI:29105"/>
    </ligand>
</feature>
<dbReference type="GO" id="GO:0008270">
    <property type="term" value="F:zinc ion binding"/>
    <property type="evidence" value="ECO:0007669"/>
    <property type="project" value="UniProtKB-UniRule"/>
</dbReference>
<dbReference type="NCBIfam" id="TIGR00344">
    <property type="entry name" value="alaS"/>
    <property type="match status" value="1"/>
</dbReference>
<dbReference type="InterPro" id="IPR018164">
    <property type="entry name" value="Ala-tRNA-synth_IIc_N"/>
</dbReference>
<dbReference type="GO" id="GO:0006419">
    <property type="term" value="P:alanyl-tRNA aminoacylation"/>
    <property type="evidence" value="ECO:0007669"/>
    <property type="project" value="UniProtKB-UniRule"/>
</dbReference>
<feature type="binding site" evidence="11">
    <location>
        <position position="670"/>
    </location>
    <ligand>
        <name>Zn(2+)</name>
        <dbReference type="ChEBI" id="CHEBI:29105"/>
    </ligand>
</feature>
<evidence type="ECO:0000256" key="11">
    <source>
        <dbReference type="HAMAP-Rule" id="MF_00036"/>
    </source>
</evidence>
<keyword evidence="3 11" id="KW-0436">Ligase</keyword>
<evidence type="ECO:0000256" key="2">
    <source>
        <dbReference type="ARBA" id="ARBA00022555"/>
    </source>
</evidence>
<dbReference type="PRINTS" id="PR00980">
    <property type="entry name" value="TRNASYNTHALA"/>
</dbReference>
<dbReference type="Gene3D" id="3.30.980.10">
    <property type="entry name" value="Threonyl-trna Synthetase, Chain A, domain 2"/>
    <property type="match status" value="1"/>
</dbReference>
<evidence type="ECO:0000256" key="5">
    <source>
        <dbReference type="ARBA" id="ARBA00022741"/>
    </source>
</evidence>
<accession>A0A4D6YBU3</accession>
<feature type="binding site" evidence="11">
    <location>
        <position position="666"/>
    </location>
    <ligand>
        <name>Zn(2+)</name>
        <dbReference type="ChEBI" id="CHEBI:29105"/>
    </ligand>
</feature>
<dbReference type="InterPro" id="IPR009000">
    <property type="entry name" value="Transl_B-barrel_sf"/>
</dbReference>
<comment type="catalytic activity">
    <reaction evidence="11">
        <text>tRNA(Ala) + L-alanine + ATP = L-alanyl-tRNA(Ala) + AMP + diphosphate</text>
        <dbReference type="Rhea" id="RHEA:12540"/>
        <dbReference type="Rhea" id="RHEA-COMP:9657"/>
        <dbReference type="Rhea" id="RHEA-COMP:9923"/>
        <dbReference type="ChEBI" id="CHEBI:30616"/>
        <dbReference type="ChEBI" id="CHEBI:33019"/>
        <dbReference type="ChEBI" id="CHEBI:57972"/>
        <dbReference type="ChEBI" id="CHEBI:78442"/>
        <dbReference type="ChEBI" id="CHEBI:78497"/>
        <dbReference type="ChEBI" id="CHEBI:456215"/>
        <dbReference type="EC" id="6.1.1.7"/>
    </reaction>
</comment>